<evidence type="ECO:0000313" key="2">
    <source>
        <dbReference type="Proteomes" id="UP001231124"/>
    </source>
</evidence>
<proteinExistence type="predicted"/>
<reference evidence="1 2" key="1">
    <citation type="submission" date="2023-07" db="EMBL/GenBank/DDBJ databases">
        <title>Genomic Encyclopedia of Type Strains, Phase IV (KMG-IV): sequencing the most valuable type-strain genomes for metagenomic binning, comparative biology and taxonomic classification.</title>
        <authorList>
            <person name="Goeker M."/>
        </authorList>
    </citation>
    <scope>NUCLEOTIDE SEQUENCE [LARGE SCALE GENOMIC DNA]</scope>
    <source>
        <strain evidence="1 2">DSM 19013</strain>
    </source>
</reference>
<organism evidence="1 2">
    <name type="scientific">Methylobacterium aerolatum</name>
    <dbReference type="NCBI Taxonomy" id="418708"/>
    <lineage>
        <taxon>Bacteria</taxon>
        <taxon>Pseudomonadati</taxon>
        <taxon>Pseudomonadota</taxon>
        <taxon>Alphaproteobacteria</taxon>
        <taxon>Hyphomicrobiales</taxon>
        <taxon>Methylobacteriaceae</taxon>
        <taxon>Methylobacterium</taxon>
    </lineage>
</organism>
<feature type="non-terminal residue" evidence="1">
    <location>
        <position position="38"/>
    </location>
</feature>
<dbReference type="EMBL" id="JAUSVP010000009">
    <property type="protein sequence ID" value="MDQ0448678.1"/>
    <property type="molecule type" value="Genomic_DNA"/>
</dbReference>
<evidence type="ECO:0000313" key="1">
    <source>
        <dbReference type="EMBL" id="MDQ0448678.1"/>
    </source>
</evidence>
<comment type="caution">
    <text evidence="1">The sequence shown here is derived from an EMBL/GenBank/DDBJ whole genome shotgun (WGS) entry which is preliminary data.</text>
</comment>
<gene>
    <name evidence="1" type="ORF">QO012_003189</name>
</gene>
<accession>A0ABU0I3T0</accession>
<protein>
    <submittedName>
        <fullName evidence="1">Lipopolysaccharide/colanic/teichoic acid biosynthesis glycosyltransferase</fullName>
    </submittedName>
</protein>
<dbReference type="Proteomes" id="UP001231124">
    <property type="component" value="Unassembled WGS sequence"/>
</dbReference>
<keyword evidence="2" id="KW-1185">Reference proteome</keyword>
<sequence>MSLSRAAKRFVDVAVAGVALALLLPLMLLVAAAVWAGD</sequence>
<name>A0ABU0I3T0_9HYPH</name>